<dbReference type="PANTHER" id="PTHR10584">
    <property type="entry name" value="SUGAR KINASE"/>
    <property type="match status" value="1"/>
</dbReference>
<feature type="domain" description="Carbohydrate kinase PfkB" evidence="3">
    <location>
        <begin position="3"/>
        <end position="275"/>
    </location>
</feature>
<evidence type="ECO:0000313" key="4">
    <source>
        <dbReference type="EMBL" id="AOO84037.1"/>
    </source>
</evidence>
<keyword evidence="5" id="KW-1185">Reference proteome</keyword>
<evidence type="ECO:0000313" key="5">
    <source>
        <dbReference type="Proteomes" id="UP000094969"/>
    </source>
</evidence>
<dbReference type="AlphaFoldDB" id="A0A1D7U9I0"/>
<dbReference type="PRINTS" id="PR00990">
    <property type="entry name" value="RIBOKINASE"/>
</dbReference>
<dbReference type="OrthoDB" id="9795789at2"/>
<evidence type="ECO:0000256" key="1">
    <source>
        <dbReference type="ARBA" id="ARBA00022679"/>
    </source>
</evidence>
<dbReference type="Pfam" id="PF00294">
    <property type="entry name" value="PfkB"/>
    <property type="match status" value="1"/>
</dbReference>
<sequence>MKRRIVCVGNLVHDEVFQVDALPSSGIKTGVLDYQSRFGGPAATAAVAICNLGGVASYWGRVGADAAGEAAIRIMSGHGVDCAGVAMIRDCCTLRAIVLVDSRGERSIVSDRRSLPADPAVLPVDPLDDVAVVLVDSRWPAGAEIVLDRARTAGIPTVLDADGGTPADNERLVAKADHVVFSSEGLRDFAGEGAPDELLRRCAGGPGKVFAVTRGAAGSLWLLDGEIVCVPSFPIVMADTTGCGDVFHGAYALGLGEGMPPLEAARFATAAAALKGERARGWNGMADRAAVASLMAAEVAA</sequence>
<protein>
    <recommendedName>
        <fullName evidence="3">Carbohydrate kinase PfkB domain-containing protein</fullName>
    </recommendedName>
</protein>
<gene>
    <name evidence="4" type="ORF">BHK69_29555</name>
</gene>
<dbReference type="PANTHER" id="PTHR10584:SF157">
    <property type="entry name" value="SULFOFRUCTOSE KINASE"/>
    <property type="match status" value="1"/>
</dbReference>
<dbReference type="Gene3D" id="3.40.1190.20">
    <property type="match status" value="1"/>
</dbReference>
<dbReference type="Proteomes" id="UP000094969">
    <property type="component" value="Chromosome"/>
</dbReference>
<dbReference type="GO" id="GO:0016301">
    <property type="term" value="F:kinase activity"/>
    <property type="evidence" value="ECO:0007669"/>
    <property type="project" value="UniProtKB-KW"/>
</dbReference>
<evidence type="ECO:0000256" key="2">
    <source>
        <dbReference type="ARBA" id="ARBA00022777"/>
    </source>
</evidence>
<name>A0A1D7U9I0_9HYPH</name>
<accession>A0A1D7U9I0</accession>
<dbReference type="SUPFAM" id="SSF53613">
    <property type="entry name" value="Ribokinase-like"/>
    <property type="match status" value="1"/>
</dbReference>
<dbReference type="KEGG" id="bvv:BHK69_29555"/>
<dbReference type="STRING" id="1526658.BHK69_29555"/>
<keyword evidence="1" id="KW-0808">Transferase</keyword>
<dbReference type="GO" id="GO:0005829">
    <property type="term" value="C:cytosol"/>
    <property type="evidence" value="ECO:0007669"/>
    <property type="project" value="TreeGrafter"/>
</dbReference>
<proteinExistence type="predicted"/>
<dbReference type="GO" id="GO:0006796">
    <property type="term" value="P:phosphate-containing compound metabolic process"/>
    <property type="evidence" value="ECO:0007669"/>
    <property type="project" value="UniProtKB-ARBA"/>
</dbReference>
<organism evidence="4 5">
    <name type="scientific">Bosea vaviloviae</name>
    <dbReference type="NCBI Taxonomy" id="1526658"/>
    <lineage>
        <taxon>Bacteria</taxon>
        <taxon>Pseudomonadati</taxon>
        <taxon>Pseudomonadota</taxon>
        <taxon>Alphaproteobacteria</taxon>
        <taxon>Hyphomicrobiales</taxon>
        <taxon>Boseaceae</taxon>
        <taxon>Bosea</taxon>
    </lineage>
</organism>
<dbReference type="InterPro" id="IPR002139">
    <property type="entry name" value="Ribo/fructo_kinase"/>
</dbReference>
<dbReference type="EMBL" id="CP017147">
    <property type="protein sequence ID" value="AOO84037.1"/>
    <property type="molecule type" value="Genomic_DNA"/>
</dbReference>
<dbReference type="InterPro" id="IPR011611">
    <property type="entry name" value="PfkB_dom"/>
</dbReference>
<dbReference type="InterPro" id="IPR029056">
    <property type="entry name" value="Ribokinase-like"/>
</dbReference>
<evidence type="ECO:0000259" key="3">
    <source>
        <dbReference type="Pfam" id="PF00294"/>
    </source>
</evidence>
<dbReference type="RefSeq" id="WP_069693230.1">
    <property type="nucleotide sequence ID" value="NZ_CP017147.1"/>
</dbReference>
<keyword evidence="2" id="KW-0418">Kinase</keyword>
<reference evidence="4 5" key="1">
    <citation type="journal article" date="2015" name="Antonie Van Leeuwenhoek">
        <title>Bosea vaviloviae sp. nov., a new species of slow-growing rhizobia isolated from nodules of the relict species Vavilovia formosa (Stev.) Fed.</title>
        <authorList>
            <person name="Safronova V.I."/>
            <person name="Kuznetsova I.G."/>
            <person name="Sazanova A.L."/>
            <person name="Kimeklis A.K."/>
            <person name="Belimov A.A."/>
            <person name="Andronov E.E."/>
            <person name="Pinaev A.G."/>
            <person name="Chizhevskaya E.P."/>
            <person name="Pukhaev A.R."/>
            <person name="Popov K.P."/>
            <person name="Willems A."/>
            <person name="Tikhonovich I.A."/>
        </authorList>
    </citation>
    <scope>NUCLEOTIDE SEQUENCE [LARGE SCALE GENOMIC DNA]</scope>
    <source>
        <strain evidence="4 5">Vaf18</strain>
    </source>
</reference>